<organism evidence="2 3">
    <name type="scientific">Lithohypha guttulata</name>
    <dbReference type="NCBI Taxonomy" id="1690604"/>
    <lineage>
        <taxon>Eukaryota</taxon>
        <taxon>Fungi</taxon>
        <taxon>Dikarya</taxon>
        <taxon>Ascomycota</taxon>
        <taxon>Pezizomycotina</taxon>
        <taxon>Eurotiomycetes</taxon>
        <taxon>Chaetothyriomycetidae</taxon>
        <taxon>Chaetothyriales</taxon>
        <taxon>Trichomeriaceae</taxon>
        <taxon>Lithohypha</taxon>
    </lineage>
</organism>
<protein>
    <submittedName>
        <fullName evidence="2">Uncharacterized protein</fullName>
    </submittedName>
</protein>
<evidence type="ECO:0000313" key="3">
    <source>
        <dbReference type="Proteomes" id="UP001309876"/>
    </source>
</evidence>
<name>A0AAN7T196_9EURO</name>
<keyword evidence="3" id="KW-1185">Reference proteome</keyword>
<dbReference type="AlphaFoldDB" id="A0AAN7T196"/>
<evidence type="ECO:0000256" key="1">
    <source>
        <dbReference type="SAM" id="MobiDB-lite"/>
    </source>
</evidence>
<dbReference type="EMBL" id="JAVRRJ010000004">
    <property type="protein sequence ID" value="KAK5085644.1"/>
    <property type="molecule type" value="Genomic_DNA"/>
</dbReference>
<accession>A0AAN7T196</accession>
<sequence length="134" mass="15423">MQTDTPDNSSTSLTCAICKNSIPPDVKHLRYSCGSCVYHEDCLFWILNHLEDRALEFLNNCPCRSNSTAEDHPIDEESDEDHYNSHDQIEESDYTVAYNVTERNDYDENNEKDDDADNQAEDVFDAAPDDEDEY</sequence>
<feature type="compositionally biased region" description="Acidic residues" evidence="1">
    <location>
        <begin position="105"/>
        <end position="134"/>
    </location>
</feature>
<reference evidence="2 3" key="1">
    <citation type="submission" date="2023-08" db="EMBL/GenBank/DDBJ databases">
        <title>Black Yeasts Isolated from many extreme environments.</title>
        <authorList>
            <person name="Coleine C."/>
            <person name="Stajich J.E."/>
            <person name="Selbmann L."/>
        </authorList>
    </citation>
    <scope>NUCLEOTIDE SEQUENCE [LARGE SCALE GENOMIC DNA]</scope>
    <source>
        <strain evidence="2 3">CCFEE 5910</strain>
    </source>
</reference>
<evidence type="ECO:0000313" key="2">
    <source>
        <dbReference type="EMBL" id="KAK5085644.1"/>
    </source>
</evidence>
<dbReference type="Proteomes" id="UP001309876">
    <property type="component" value="Unassembled WGS sequence"/>
</dbReference>
<proteinExistence type="predicted"/>
<feature type="region of interest" description="Disordered" evidence="1">
    <location>
        <begin position="66"/>
        <end position="134"/>
    </location>
</feature>
<gene>
    <name evidence="2" type="ORF">LTR05_004931</name>
</gene>
<comment type="caution">
    <text evidence="2">The sequence shown here is derived from an EMBL/GenBank/DDBJ whole genome shotgun (WGS) entry which is preliminary data.</text>
</comment>